<name>A0AAV2MW27_9HYME</name>
<dbReference type="EMBL" id="CAXIPU020000424">
    <property type="protein sequence ID" value="CAL1671807.1"/>
    <property type="molecule type" value="Genomic_DNA"/>
</dbReference>
<evidence type="ECO:0000313" key="2">
    <source>
        <dbReference type="EMBL" id="CAL1671807.1"/>
    </source>
</evidence>
<keyword evidence="1" id="KW-0472">Membrane</keyword>
<keyword evidence="3" id="KW-1185">Reference proteome</keyword>
<feature type="transmembrane region" description="Helical" evidence="1">
    <location>
        <begin position="18"/>
        <end position="38"/>
    </location>
</feature>
<gene>
    <name evidence="2" type="ORF">LPLAT_LOCUS5231</name>
</gene>
<keyword evidence="1" id="KW-0812">Transmembrane</keyword>
<sequence>MCHYDSVLVFRDFLDINVYRNFLLLFVALYILGSKVFVKSQQMREYADNLLRLFIQHSIQIYGHVFVVYNVHALCHLSKECEAHGSLDEFSAFKFENALKSLKQTLKSHYQPLQQVALRDCERQLNGNAVILPSEELQVSLSQPYTNNNEVLPGSHYKRITIGKIMLHVNGKDSCFKTRNGEVVVLHNIVCGNDNVVSLVGNCFQEKLDFFVYPLQSSKLGIFKVSNLSAARRVFEVADIVAKCWLMPDGNSFCCVPLLHTCQQ</sequence>
<evidence type="ECO:0000313" key="3">
    <source>
        <dbReference type="Proteomes" id="UP001497644"/>
    </source>
</evidence>
<dbReference type="PANTHER" id="PTHR33053">
    <property type="entry name" value="PROTEIN, PUTATIVE-RELATED"/>
    <property type="match status" value="1"/>
</dbReference>
<accession>A0AAV2MW27</accession>
<dbReference type="AlphaFoldDB" id="A0AAV2MW27"/>
<proteinExistence type="predicted"/>
<comment type="caution">
    <text evidence="2">The sequence shown here is derived from an EMBL/GenBank/DDBJ whole genome shotgun (WGS) entry which is preliminary data.</text>
</comment>
<organism evidence="2 3">
    <name type="scientific">Lasius platythorax</name>
    <dbReference type="NCBI Taxonomy" id="488582"/>
    <lineage>
        <taxon>Eukaryota</taxon>
        <taxon>Metazoa</taxon>
        <taxon>Ecdysozoa</taxon>
        <taxon>Arthropoda</taxon>
        <taxon>Hexapoda</taxon>
        <taxon>Insecta</taxon>
        <taxon>Pterygota</taxon>
        <taxon>Neoptera</taxon>
        <taxon>Endopterygota</taxon>
        <taxon>Hymenoptera</taxon>
        <taxon>Apocrita</taxon>
        <taxon>Aculeata</taxon>
        <taxon>Formicoidea</taxon>
        <taxon>Formicidae</taxon>
        <taxon>Formicinae</taxon>
        <taxon>Lasius</taxon>
        <taxon>Lasius</taxon>
    </lineage>
</organism>
<keyword evidence="1" id="KW-1133">Transmembrane helix</keyword>
<reference evidence="2" key="1">
    <citation type="submission" date="2024-04" db="EMBL/GenBank/DDBJ databases">
        <authorList>
            <consortium name="Molecular Ecology Group"/>
        </authorList>
    </citation>
    <scope>NUCLEOTIDE SEQUENCE</scope>
</reference>
<dbReference type="Proteomes" id="UP001497644">
    <property type="component" value="Unassembled WGS sequence"/>
</dbReference>
<protein>
    <submittedName>
        <fullName evidence="2">Uncharacterized protein</fullName>
    </submittedName>
</protein>
<evidence type="ECO:0000256" key="1">
    <source>
        <dbReference type="SAM" id="Phobius"/>
    </source>
</evidence>